<reference evidence="11 12" key="1">
    <citation type="journal article" date="2010" name="ChemBioChem">
        <title>Cloning and characterization of the biosynthetic gene cluster of 16-membered macrolide antibiotic FD-891: involvement of a dual functional cytochrome P450 monooxygenase catalyzing epoxidation and hydroxylation.</title>
        <authorList>
            <person name="Kudo F."/>
            <person name="Motegi A."/>
            <person name="Mizoue K."/>
            <person name="Eguchi T."/>
        </authorList>
    </citation>
    <scope>NUCLEOTIDE SEQUENCE [LARGE SCALE GENOMIC DNA]</scope>
    <source>
        <strain evidence="11 12">A-8890</strain>
    </source>
</reference>
<proteinExistence type="predicted"/>
<dbReference type="Pfam" id="PF03777">
    <property type="entry name" value="ChpA-C"/>
    <property type="match status" value="1"/>
</dbReference>
<dbReference type="RefSeq" id="WP_286256504.1">
    <property type="nucleotide sequence ID" value="NZ_AP018448.1"/>
</dbReference>
<dbReference type="InterPro" id="IPR005528">
    <property type="entry name" value="ChpA-H"/>
</dbReference>
<keyword evidence="4 9" id="KW-0732">Signal</keyword>
<organism evidence="11 12">
    <name type="scientific">Streptomyces graminofaciens</name>
    <dbReference type="NCBI Taxonomy" id="68212"/>
    <lineage>
        <taxon>Bacteria</taxon>
        <taxon>Bacillati</taxon>
        <taxon>Actinomycetota</taxon>
        <taxon>Actinomycetes</taxon>
        <taxon>Kitasatosporales</taxon>
        <taxon>Streptomycetaceae</taxon>
        <taxon>Streptomyces</taxon>
    </lineage>
</organism>
<protein>
    <recommendedName>
        <fullName evidence="10">Chaplin domain-containing protein</fullName>
    </recommendedName>
</protein>
<sequence>MSRMVKVATVALGTSAVVLSGAGLASADADATGAAIGSPGVLSGNVIQVPIHLPVNICGNTVNIVGALNPAFGNKCVNEEHDDKKDGKKSKKSHRHGH</sequence>
<reference evidence="11 12" key="2">
    <citation type="journal article" date="2023" name="ChemBioChem">
        <title>Acyltransferase Domain Exchange between Two Independent Type I Polyketide Synthases in the Same Producer Strain of Macrolide Antibiotics.</title>
        <authorList>
            <person name="Kudo F."/>
            <person name="Kishikawa K."/>
            <person name="Tsuboi K."/>
            <person name="Kido T."/>
            <person name="Usui T."/>
            <person name="Hashimoto J."/>
            <person name="Shin-Ya K."/>
            <person name="Miyanaga A."/>
            <person name="Eguchi T."/>
        </authorList>
    </citation>
    <scope>NUCLEOTIDE SEQUENCE [LARGE SCALE GENOMIC DNA]</scope>
    <source>
        <strain evidence="11 12">A-8890</strain>
    </source>
</reference>
<evidence type="ECO:0000256" key="3">
    <source>
        <dbReference type="ARBA" id="ARBA00022525"/>
    </source>
</evidence>
<evidence type="ECO:0000256" key="4">
    <source>
        <dbReference type="ARBA" id="ARBA00022729"/>
    </source>
</evidence>
<name>A0ABN5VSU7_9ACTN</name>
<evidence type="ECO:0000313" key="12">
    <source>
        <dbReference type="Proteomes" id="UP001321542"/>
    </source>
</evidence>
<feature type="domain" description="Chaplin" evidence="10">
    <location>
        <begin position="38"/>
        <end position="78"/>
    </location>
</feature>
<feature type="region of interest" description="Disordered" evidence="8">
    <location>
        <begin position="76"/>
        <end position="98"/>
    </location>
</feature>
<evidence type="ECO:0000256" key="2">
    <source>
        <dbReference type="ARBA" id="ARBA00022512"/>
    </source>
</evidence>
<evidence type="ECO:0000313" key="11">
    <source>
        <dbReference type="EMBL" id="BBC36240.1"/>
    </source>
</evidence>
<evidence type="ECO:0000256" key="9">
    <source>
        <dbReference type="SAM" id="SignalP"/>
    </source>
</evidence>
<dbReference type="Proteomes" id="UP001321542">
    <property type="component" value="Chromosome"/>
</dbReference>
<dbReference type="EMBL" id="AP018448">
    <property type="protein sequence ID" value="BBC36240.1"/>
    <property type="molecule type" value="Genomic_DNA"/>
</dbReference>
<feature type="chain" id="PRO_5047238383" description="Chaplin domain-containing protein" evidence="9">
    <location>
        <begin position="28"/>
        <end position="98"/>
    </location>
</feature>
<evidence type="ECO:0000259" key="10">
    <source>
        <dbReference type="PROSITE" id="PS51884"/>
    </source>
</evidence>
<evidence type="ECO:0000256" key="7">
    <source>
        <dbReference type="PROSITE-ProRule" id="PRU01232"/>
    </source>
</evidence>
<evidence type="ECO:0000256" key="1">
    <source>
        <dbReference type="ARBA" id="ARBA00004191"/>
    </source>
</evidence>
<feature type="signal peptide" evidence="9">
    <location>
        <begin position="1"/>
        <end position="27"/>
    </location>
</feature>
<evidence type="ECO:0000256" key="5">
    <source>
        <dbReference type="ARBA" id="ARBA00022889"/>
    </source>
</evidence>
<feature type="compositionally biased region" description="Basic and acidic residues" evidence="8">
    <location>
        <begin position="77"/>
        <end position="86"/>
    </location>
</feature>
<keyword evidence="6 7" id="KW-0034">Amyloid</keyword>
<gene>
    <name evidence="11" type="ORF">SGFS_075340</name>
</gene>
<keyword evidence="2" id="KW-0134">Cell wall</keyword>
<keyword evidence="12" id="KW-1185">Reference proteome</keyword>
<accession>A0ABN5VSU7</accession>
<evidence type="ECO:0000256" key="6">
    <source>
        <dbReference type="ARBA" id="ARBA00023087"/>
    </source>
</evidence>
<keyword evidence="3" id="KW-0964">Secreted</keyword>
<keyword evidence="5" id="KW-0130">Cell adhesion</keyword>
<comment type="subcellular location">
    <subcellularLocation>
        <location evidence="1">Secreted</location>
        <location evidence="1">Cell wall</location>
    </subcellularLocation>
</comment>
<dbReference type="PROSITE" id="PS51884">
    <property type="entry name" value="CHAPLIN"/>
    <property type="match status" value="1"/>
</dbReference>
<evidence type="ECO:0000256" key="8">
    <source>
        <dbReference type="SAM" id="MobiDB-lite"/>
    </source>
</evidence>
<feature type="compositionally biased region" description="Basic residues" evidence="8">
    <location>
        <begin position="87"/>
        <end position="98"/>
    </location>
</feature>